<evidence type="ECO:0000313" key="2">
    <source>
        <dbReference type="EMBL" id="CAA9503229.1"/>
    </source>
</evidence>
<evidence type="ECO:0000259" key="1">
    <source>
        <dbReference type="Pfam" id="PF13452"/>
    </source>
</evidence>
<dbReference type="InterPro" id="IPR029069">
    <property type="entry name" value="HotDog_dom_sf"/>
</dbReference>
<proteinExistence type="predicted"/>
<dbReference type="PANTHER" id="PTHR43437">
    <property type="entry name" value="HYDROXYACYL-THIOESTER DEHYDRATASE TYPE 2, MITOCHONDRIAL-RELATED"/>
    <property type="match status" value="1"/>
</dbReference>
<sequence>MAEQSTVVGKGYAPFEYEVGREKIREYAHAVGEENPVHHDPRAASEAGFRAVVAPPMFAVVYSSGAIAPAMFDPDVGMNFAMMVHGGQEFAWSELVYAGDTITTTASVLDISQRDDKTFYVFETVSVNQEGQEVTRGTWTNIERGGSA</sequence>
<dbReference type="EMBL" id="CADCVV010000108">
    <property type="protein sequence ID" value="CAA9503229.1"/>
    <property type="molecule type" value="Genomic_DNA"/>
</dbReference>
<organism evidence="2">
    <name type="scientific">uncultured Solirubrobacterales bacterium</name>
    <dbReference type="NCBI Taxonomy" id="768556"/>
    <lineage>
        <taxon>Bacteria</taxon>
        <taxon>Bacillati</taxon>
        <taxon>Actinomycetota</taxon>
        <taxon>Thermoleophilia</taxon>
        <taxon>Solirubrobacterales</taxon>
        <taxon>environmental samples</taxon>
    </lineage>
</organism>
<dbReference type="SUPFAM" id="SSF54637">
    <property type="entry name" value="Thioesterase/thiol ester dehydrase-isomerase"/>
    <property type="match status" value="1"/>
</dbReference>
<gene>
    <name evidence="2" type="ORF">AVDCRST_MAG17-1520</name>
</gene>
<dbReference type="GO" id="GO:0006633">
    <property type="term" value="P:fatty acid biosynthetic process"/>
    <property type="evidence" value="ECO:0007669"/>
    <property type="project" value="TreeGrafter"/>
</dbReference>
<dbReference type="Gene3D" id="3.10.129.10">
    <property type="entry name" value="Hotdog Thioesterase"/>
    <property type="match status" value="1"/>
</dbReference>
<protein>
    <submittedName>
        <fullName evidence="2">(3R)-hydroxyacyl-ACP dehydratase subunit HadA</fullName>
    </submittedName>
</protein>
<dbReference type="Pfam" id="PF13452">
    <property type="entry name" value="FAS1_DH_region"/>
    <property type="match status" value="1"/>
</dbReference>
<dbReference type="CDD" id="cd03441">
    <property type="entry name" value="R_hydratase_like"/>
    <property type="match status" value="1"/>
</dbReference>
<accession>A0A6J4SRE2</accession>
<feature type="domain" description="FAS1-like dehydratase" evidence="1">
    <location>
        <begin position="7"/>
        <end position="135"/>
    </location>
</feature>
<dbReference type="InterPro" id="IPR050965">
    <property type="entry name" value="UPF0336/Enoyl-CoA_hydratase"/>
</dbReference>
<dbReference type="AlphaFoldDB" id="A0A6J4SRE2"/>
<reference evidence="2" key="1">
    <citation type="submission" date="2020-02" db="EMBL/GenBank/DDBJ databases">
        <authorList>
            <person name="Meier V. D."/>
        </authorList>
    </citation>
    <scope>NUCLEOTIDE SEQUENCE</scope>
    <source>
        <strain evidence="2">AVDCRST_MAG17</strain>
    </source>
</reference>
<dbReference type="InterPro" id="IPR039569">
    <property type="entry name" value="FAS1-like_DH_region"/>
</dbReference>
<dbReference type="PANTHER" id="PTHR43437:SF3">
    <property type="entry name" value="HYDROXYACYL-THIOESTER DEHYDRATASE TYPE 2, MITOCHONDRIAL"/>
    <property type="match status" value="1"/>
</dbReference>
<dbReference type="PIRSF" id="PIRSF018072">
    <property type="entry name" value="UCP018072"/>
    <property type="match status" value="1"/>
</dbReference>
<dbReference type="InterPro" id="IPR016709">
    <property type="entry name" value="HadA-like"/>
</dbReference>
<name>A0A6J4SRE2_9ACTN</name>
<dbReference type="GO" id="GO:0019171">
    <property type="term" value="F:(3R)-hydroxyacyl-[acyl-carrier-protein] dehydratase activity"/>
    <property type="evidence" value="ECO:0007669"/>
    <property type="project" value="TreeGrafter"/>
</dbReference>